<reference evidence="1" key="1">
    <citation type="submission" date="2023-01" db="EMBL/GenBank/DDBJ databases">
        <authorList>
            <person name="Van Ghelder C."/>
            <person name="Rancurel C."/>
        </authorList>
    </citation>
    <scope>NUCLEOTIDE SEQUENCE</scope>
    <source>
        <strain evidence="1">CNCM I-4278</strain>
    </source>
</reference>
<evidence type="ECO:0000313" key="2">
    <source>
        <dbReference type="Proteomes" id="UP001152607"/>
    </source>
</evidence>
<name>A0A9W4U6Q8_9PLEO</name>
<dbReference type="AlphaFoldDB" id="A0A9W4U6Q8"/>
<comment type="caution">
    <text evidence="1">The sequence shown here is derived from an EMBL/GenBank/DDBJ whole genome shotgun (WGS) entry which is preliminary data.</text>
</comment>
<organism evidence="1 2">
    <name type="scientific">Periconia digitata</name>
    <dbReference type="NCBI Taxonomy" id="1303443"/>
    <lineage>
        <taxon>Eukaryota</taxon>
        <taxon>Fungi</taxon>
        <taxon>Dikarya</taxon>
        <taxon>Ascomycota</taxon>
        <taxon>Pezizomycotina</taxon>
        <taxon>Dothideomycetes</taxon>
        <taxon>Pleosporomycetidae</taxon>
        <taxon>Pleosporales</taxon>
        <taxon>Massarineae</taxon>
        <taxon>Periconiaceae</taxon>
        <taxon>Periconia</taxon>
    </lineage>
</organism>
<gene>
    <name evidence="1" type="ORF">PDIGIT_LOCUS3447</name>
</gene>
<proteinExistence type="predicted"/>
<evidence type="ECO:0000313" key="1">
    <source>
        <dbReference type="EMBL" id="CAI6317082.1"/>
    </source>
</evidence>
<sequence length="78" mass="8809">MPLESWDPLFFDVWGDRVSTFRQVFVVSYATMQRMLLGKLGGMETYYLAVQMIAGVQRLSLYKATVLLLTAGLKPAFA</sequence>
<accession>A0A9W4U6Q8</accession>
<dbReference type="Proteomes" id="UP001152607">
    <property type="component" value="Unassembled WGS sequence"/>
</dbReference>
<dbReference type="EMBL" id="CAOQHR010000002">
    <property type="protein sequence ID" value="CAI6317082.1"/>
    <property type="molecule type" value="Genomic_DNA"/>
</dbReference>
<keyword evidence="2" id="KW-1185">Reference proteome</keyword>
<protein>
    <submittedName>
        <fullName evidence="1">Uncharacterized protein</fullName>
    </submittedName>
</protein>